<dbReference type="EMBL" id="CDRZ01000250">
    <property type="protein sequence ID" value="CEO89546.1"/>
    <property type="molecule type" value="Genomic_DNA"/>
</dbReference>
<keyword evidence="2" id="KW-0547">Nucleotide-binding</keyword>
<dbReference type="PANTHER" id="PTHR13504">
    <property type="entry name" value="FIDO DOMAIN-CONTAINING PROTEIN DDB_G0283145"/>
    <property type="match status" value="1"/>
</dbReference>
<keyword evidence="2" id="KW-0067">ATP-binding</keyword>
<evidence type="ECO:0000313" key="4">
    <source>
        <dbReference type="EMBL" id="CEO89546.1"/>
    </source>
</evidence>
<dbReference type="InterPro" id="IPR040198">
    <property type="entry name" value="Fido_containing"/>
</dbReference>
<dbReference type="PANTHER" id="PTHR13504:SF38">
    <property type="entry name" value="FIDO DOMAIN-CONTAINING PROTEIN"/>
    <property type="match status" value="1"/>
</dbReference>
<dbReference type="AlphaFoldDB" id="A0A0B7MNI7"/>
<proteinExistence type="predicted"/>
<evidence type="ECO:0000313" key="5">
    <source>
        <dbReference type="Proteomes" id="UP000046155"/>
    </source>
</evidence>
<evidence type="ECO:0000259" key="3">
    <source>
        <dbReference type="PROSITE" id="PS51459"/>
    </source>
</evidence>
<dbReference type="InterPro" id="IPR036597">
    <property type="entry name" value="Fido-like_dom_sf"/>
</dbReference>
<feature type="binding site" evidence="2">
    <location>
        <begin position="35"/>
        <end position="42"/>
    </location>
    <ligand>
        <name>ATP</name>
        <dbReference type="ChEBI" id="CHEBI:30616"/>
    </ligand>
</feature>
<sequence>MIELIIEVNEYEGKNILKVAAYLHAKFEYIHPFADGNGRVGRTLTNYYLMIHDYPPLIVYDEDKILYYECLQQYDETEEINPLYNFFKYETEKTWEKTLLLASGIKQKRKGLSGHTTLR</sequence>
<dbReference type="PROSITE" id="PS51459">
    <property type="entry name" value="FIDO"/>
    <property type="match status" value="1"/>
</dbReference>
<protein>
    <recommendedName>
        <fullName evidence="3">Fido domain-containing protein</fullName>
    </recommendedName>
</protein>
<dbReference type="Proteomes" id="UP000046155">
    <property type="component" value="Unassembled WGS sequence"/>
</dbReference>
<keyword evidence="5" id="KW-1185">Reference proteome</keyword>
<reference evidence="5" key="1">
    <citation type="submission" date="2015-01" db="EMBL/GenBank/DDBJ databases">
        <authorList>
            <person name="Manzoor Shahid"/>
            <person name="Zubair Saima"/>
        </authorList>
    </citation>
    <scope>NUCLEOTIDE SEQUENCE [LARGE SCALE GENOMIC DNA]</scope>
    <source>
        <strain evidence="5">Sp3</strain>
    </source>
</reference>
<evidence type="ECO:0000256" key="1">
    <source>
        <dbReference type="PIRSR" id="PIRSR640198-1"/>
    </source>
</evidence>
<gene>
    <name evidence="4" type="ORF">SSCH_520007</name>
</gene>
<dbReference type="GO" id="GO:0005524">
    <property type="term" value="F:ATP binding"/>
    <property type="evidence" value="ECO:0007669"/>
    <property type="project" value="UniProtKB-KW"/>
</dbReference>
<feature type="binding site" evidence="2">
    <location>
        <begin position="67"/>
        <end position="68"/>
    </location>
    <ligand>
        <name>ATP</name>
        <dbReference type="ChEBI" id="CHEBI:30616"/>
    </ligand>
</feature>
<dbReference type="SUPFAM" id="SSF140931">
    <property type="entry name" value="Fic-like"/>
    <property type="match status" value="1"/>
</dbReference>
<name>A0A0B7MNI7_9FIRM</name>
<evidence type="ECO:0000256" key="2">
    <source>
        <dbReference type="PIRSR" id="PIRSR640198-2"/>
    </source>
</evidence>
<dbReference type="InterPro" id="IPR003812">
    <property type="entry name" value="Fido"/>
</dbReference>
<feature type="active site" evidence="1">
    <location>
        <position position="31"/>
    </location>
</feature>
<accession>A0A0B7MNI7</accession>
<dbReference type="Gene3D" id="1.10.3290.10">
    <property type="entry name" value="Fido-like domain"/>
    <property type="match status" value="1"/>
</dbReference>
<feature type="domain" description="Fido" evidence="3">
    <location>
        <begin position="1"/>
        <end position="89"/>
    </location>
</feature>
<organism evidence="4 5">
    <name type="scientific">Syntrophaceticus schinkii</name>
    <dbReference type="NCBI Taxonomy" id="499207"/>
    <lineage>
        <taxon>Bacteria</taxon>
        <taxon>Bacillati</taxon>
        <taxon>Bacillota</taxon>
        <taxon>Clostridia</taxon>
        <taxon>Thermoanaerobacterales</taxon>
        <taxon>Thermoanaerobacterales Family III. Incertae Sedis</taxon>
        <taxon>Syntrophaceticus</taxon>
    </lineage>
</organism>
<dbReference type="Pfam" id="PF02661">
    <property type="entry name" value="Fic"/>
    <property type="match status" value="1"/>
</dbReference>